<evidence type="ECO:0000256" key="4">
    <source>
        <dbReference type="ARBA" id="ARBA00022884"/>
    </source>
</evidence>
<comment type="function">
    <text evidence="5">A translational regulator that binds mRNA to regulate translation initiation and/or mRNA stability. Usually binds in the 5'-UTR at or near the Shine-Dalgarno sequence preventing ribosome-binding, thus repressing translation. Its main target seems to be the major flagellin gene, while its function is anatagonized by FliW.</text>
</comment>
<keyword evidence="5" id="KW-1005">Bacterial flagellum biogenesis</keyword>
<dbReference type="GO" id="GO:0044781">
    <property type="term" value="P:bacterial-type flagellum organization"/>
    <property type="evidence" value="ECO:0007669"/>
    <property type="project" value="UniProtKB-KW"/>
</dbReference>
<dbReference type="GO" id="GO:0006109">
    <property type="term" value="P:regulation of carbohydrate metabolic process"/>
    <property type="evidence" value="ECO:0007669"/>
    <property type="project" value="InterPro"/>
</dbReference>
<evidence type="ECO:0000256" key="5">
    <source>
        <dbReference type="HAMAP-Rule" id="MF_00167"/>
    </source>
</evidence>
<dbReference type="SUPFAM" id="SSF117130">
    <property type="entry name" value="CsrA-like"/>
    <property type="match status" value="1"/>
</dbReference>
<comment type="subunit">
    <text evidence="5">Homodimer; the beta-strands of each monomer intercalate to form a hydrophobic core, while the alpha-helices form wings that extend away from the core.</text>
</comment>
<protein>
    <recommendedName>
        <fullName evidence="5">Translational regulator CsrA</fullName>
    </recommendedName>
</protein>
<gene>
    <name evidence="5" type="primary">csrA</name>
    <name evidence="6" type="ORF">V5E97_32995</name>
</gene>
<evidence type="ECO:0000256" key="2">
    <source>
        <dbReference type="ARBA" id="ARBA00022491"/>
    </source>
</evidence>
<evidence type="ECO:0000256" key="1">
    <source>
        <dbReference type="ARBA" id="ARBA00022490"/>
    </source>
</evidence>
<dbReference type="InterPro" id="IPR003751">
    <property type="entry name" value="CsrA"/>
</dbReference>
<keyword evidence="4 5" id="KW-0694">RNA-binding</keyword>
<comment type="similarity">
    <text evidence="5">Belongs to the CsrA/RsmA family.</text>
</comment>
<sequence>MLVLSRKRMEQIVIGSDIRITVVKLEGGQVRLGIEAPTDVMVLREELLDAHQVERGKEVAAPITRTGRPRR</sequence>
<dbReference type="PANTHER" id="PTHR34984:SF1">
    <property type="entry name" value="CARBON STORAGE REGULATOR"/>
    <property type="match status" value="1"/>
</dbReference>
<keyword evidence="3 5" id="KW-0810">Translation regulation</keyword>
<dbReference type="GO" id="GO:0006402">
    <property type="term" value="P:mRNA catabolic process"/>
    <property type="evidence" value="ECO:0007669"/>
    <property type="project" value="InterPro"/>
</dbReference>
<dbReference type="HAMAP" id="MF_00167">
    <property type="entry name" value="CsrA"/>
    <property type="match status" value="1"/>
</dbReference>
<dbReference type="GO" id="GO:0048027">
    <property type="term" value="F:mRNA 5'-UTR binding"/>
    <property type="evidence" value="ECO:0007669"/>
    <property type="project" value="UniProtKB-UniRule"/>
</dbReference>
<dbReference type="GO" id="GO:0045947">
    <property type="term" value="P:negative regulation of translational initiation"/>
    <property type="evidence" value="ECO:0007669"/>
    <property type="project" value="UniProtKB-UniRule"/>
</dbReference>
<accession>A0AAU7CDF3</accession>
<evidence type="ECO:0000256" key="3">
    <source>
        <dbReference type="ARBA" id="ARBA00022845"/>
    </source>
</evidence>
<dbReference type="EMBL" id="CP155447">
    <property type="protein sequence ID" value="XBH03088.1"/>
    <property type="molecule type" value="Genomic_DNA"/>
</dbReference>
<dbReference type="AlphaFoldDB" id="A0AAU7CDF3"/>
<dbReference type="FunFam" id="2.60.40.4380:FF:000002">
    <property type="entry name" value="Translational regulator CsrA"/>
    <property type="match status" value="1"/>
</dbReference>
<keyword evidence="2 5" id="KW-0678">Repressor</keyword>
<dbReference type="GO" id="GO:0005829">
    <property type="term" value="C:cytosol"/>
    <property type="evidence" value="ECO:0007669"/>
    <property type="project" value="TreeGrafter"/>
</dbReference>
<dbReference type="Gene3D" id="2.60.40.4380">
    <property type="entry name" value="Translational regulator CsrA"/>
    <property type="match status" value="1"/>
</dbReference>
<dbReference type="GO" id="GO:1902208">
    <property type="term" value="P:regulation of bacterial-type flagellum assembly"/>
    <property type="evidence" value="ECO:0007669"/>
    <property type="project" value="UniProtKB-UniRule"/>
</dbReference>
<organism evidence="6">
    <name type="scientific">Singulisphaera sp. Ch08</name>
    <dbReference type="NCBI Taxonomy" id="3120278"/>
    <lineage>
        <taxon>Bacteria</taxon>
        <taxon>Pseudomonadati</taxon>
        <taxon>Planctomycetota</taxon>
        <taxon>Planctomycetia</taxon>
        <taxon>Isosphaerales</taxon>
        <taxon>Isosphaeraceae</taxon>
        <taxon>Singulisphaera</taxon>
    </lineage>
</organism>
<dbReference type="InterPro" id="IPR036107">
    <property type="entry name" value="CsrA_sf"/>
</dbReference>
<dbReference type="PANTHER" id="PTHR34984">
    <property type="entry name" value="CARBON STORAGE REGULATOR"/>
    <property type="match status" value="1"/>
</dbReference>
<proteinExistence type="inferred from homology"/>
<keyword evidence="1 5" id="KW-0963">Cytoplasm</keyword>
<name>A0AAU7CDF3_9BACT</name>
<dbReference type="RefSeq" id="WP_406695827.1">
    <property type="nucleotide sequence ID" value="NZ_CP155447.1"/>
</dbReference>
<evidence type="ECO:0000313" key="6">
    <source>
        <dbReference type="EMBL" id="XBH03088.1"/>
    </source>
</evidence>
<dbReference type="Pfam" id="PF02599">
    <property type="entry name" value="CsrA"/>
    <property type="match status" value="1"/>
</dbReference>
<reference evidence="6" key="1">
    <citation type="submission" date="2024-05" db="EMBL/GenBank/DDBJ databases">
        <title>Planctomycetes of the genus Singulisphaera possess chitinolytic capabilities.</title>
        <authorList>
            <person name="Ivanova A."/>
        </authorList>
    </citation>
    <scope>NUCLEOTIDE SEQUENCE</scope>
    <source>
        <strain evidence="6">Ch08T</strain>
    </source>
</reference>
<comment type="subcellular location">
    <subcellularLocation>
        <location evidence="5">Cytoplasm</location>
    </subcellularLocation>
</comment>